<evidence type="ECO:0000313" key="1">
    <source>
        <dbReference type="EMBL" id="AAK23293.1"/>
    </source>
</evidence>
<dbReference type="HOGENOM" id="CLU_1624164_0_0_5"/>
<dbReference type="PIR" id="A87412">
    <property type="entry name" value="A87412"/>
</dbReference>
<sequence length="163" mass="16885">MRAPVSRARLLVLTALSGRRRHERIEDEPRDAVVRPLGRHAGRWSAEFEAAQIPVVEVGAKIGGFRDTKKASAGPAEAFASSPSKRVSALLGGRVAVGQGVALDRCAAIGERSQFADLGGQLAAGAGGGQRAGLGCGADIARAAPSRTVVDERLARGRGLQLE</sequence>
<dbReference type="EMBL" id="AE005673">
    <property type="protein sequence ID" value="AAK23293.1"/>
    <property type="molecule type" value="Genomic_DNA"/>
</dbReference>
<proteinExistence type="predicted"/>
<name>Q9A8P1_CAUVC</name>
<dbReference type="BioCyc" id="CAULO:CC1312-MONOMER"/>
<gene>
    <name evidence="1" type="ordered locus">CC_1312</name>
</gene>
<dbReference type="AlphaFoldDB" id="Q9A8P1"/>
<dbReference type="Proteomes" id="UP000001816">
    <property type="component" value="Chromosome"/>
</dbReference>
<keyword evidence="2" id="KW-1185">Reference proteome</keyword>
<protein>
    <submittedName>
        <fullName evidence="1">Uncharacterized protein</fullName>
    </submittedName>
</protein>
<reference evidence="1 2" key="1">
    <citation type="journal article" date="2001" name="Proc. Natl. Acad. Sci. U.S.A.">
        <title>Complete genome sequence of Caulobacter crescentus.</title>
        <authorList>
            <person name="Nierman W.C."/>
            <person name="Feldblyum T.V."/>
            <person name="Laub M.T."/>
            <person name="Paulsen I.T."/>
            <person name="Nelson K.E."/>
            <person name="Eisen J.A."/>
            <person name="Heidelberg J.F."/>
            <person name="Alley M.R."/>
            <person name="Ohta N."/>
            <person name="Maddock J.R."/>
            <person name="Potocka I."/>
            <person name="Nelson W.C."/>
            <person name="Newton A."/>
            <person name="Stephens C."/>
            <person name="Phadke N.D."/>
            <person name="Ely B."/>
            <person name="DeBoy R.T."/>
            <person name="Dodson R.J."/>
            <person name="Durkin A.S."/>
            <person name="Gwinn M.L."/>
            <person name="Haft D.H."/>
            <person name="Kolonay J.F."/>
            <person name="Smit J."/>
            <person name="Craven M.B."/>
            <person name="Khouri H."/>
            <person name="Shetty J."/>
            <person name="Berry K."/>
            <person name="Utterback T."/>
            <person name="Tran K."/>
            <person name="Wolf A."/>
            <person name="Vamathevan J."/>
            <person name="Ermolaeva M."/>
            <person name="White O."/>
            <person name="Salzberg S.L."/>
            <person name="Venter J.C."/>
            <person name="Shapiro L."/>
            <person name="Fraser C.M."/>
        </authorList>
    </citation>
    <scope>NUCLEOTIDE SEQUENCE [LARGE SCALE GENOMIC DNA]</scope>
    <source>
        <strain evidence="2">ATCC 19089 / CB15</strain>
    </source>
</reference>
<dbReference type="EnsemblBacteria" id="AAK23293">
    <property type="protein sequence ID" value="AAK23293"/>
    <property type="gene ID" value="CC_1312"/>
</dbReference>
<organism evidence="1 2">
    <name type="scientific">Caulobacter vibrioides (strain ATCC 19089 / CIP 103742 / CB 15)</name>
    <name type="common">Caulobacter crescentus</name>
    <dbReference type="NCBI Taxonomy" id="190650"/>
    <lineage>
        <taxon>Bacteria</taxon>
        <taxon>Pseudomonadati</taxon>
        <taxon>Pseudomonadota</taxon>
        <taxon>Alphaproteobacteria</taxon>
        <taxon>Caulobacterales</taxon>
        <taxon>Caulobacteraceae</taxon>
        <taxon>Caulobacter</taxon>
    </lineage>
</organism>
<accession>Q9A8P1</accession>
<evidence type="ECO:0000313" key="2">
    <source>
        <dbReference type="Proteomes" id="UP000001816"/>
    </source>
</evidence>
<dbReference type="KEGG" id="ccr:CC_1312"/>